<protein>
    <recommendedName>
        <fullName evidence="1">TonB C-terminal domain-containing protein</fullName>
    </recommendedName>
</protein>
<dbReference type="GO" id="GO:0055085">
    <property type="term" value="P:transmembrane transport"/>
    <property type="evidence" value="ECO:0007669"/>
    <property type="project" value="InterPro"/>
</dbReference>
<dbReference type="EMBL" id="CP029255">
    <property type="protein sequence ID" value="AWK02695.1"/>
    <property type="molecule type" value="Genomic_DNA"/>
</dbReference>
<dbReference type="SUPFAM" id="SSF74653">
    <property type="entry name" value="TolA/TonB C-terminal domain"/>
    <property type="match status" value="1"/>
</dbReference>
<dbReference type="OrthoDB" id="1095452at2"/>
<gene>
    <name evidence="2" type="ORF">HYN56_00020</name>
</gene>
<dbReference type="PANTHER" id="PTHR33446">
    <property type="entry name" value="PROTEIN TONB-RELATED"/>
    <property type="match status" value="1"/>
</dbReference>
<organism evidence="2 3">
    <name type="scientific">Flavobacterium crocinum</name>
    <dbReference type="NCBI Taxonomy" id="2183896"/>
    <lineage>
        <taxon>Bacteria</taxon>
        <taxon>Pseudomonadati</taxon>
        <taxon>Bacteroidota</taxon>
        <taxon>Flavobacteriia</taxon>
        <taxon>Flavobacteriales</taxon>
        <taxon>Flavobacteriaceae</taxon>
        <taxon>Flavobacterium</taxon>
    </lineage>
</organism>
<feature type="domain" description="TonB C-terminal" evidence="1">
    <location>
        <begin position="82"/>
        <end position="145"/>
    </location>
</feature>
<reference evidence="2 3" key="1">
    <citation type="submission" date="2018-05" db="EMBL/GenBank/DDBJ databases">
        <title>Genome sequencing of Flavobacterium sp. HYN0056.</title>
        <authorList>
            <person name="Yi H."/>
            <person name="Baek C."/>
        </authorList>
    </citation>
    <scope>NUCLEOTIDE SEQUENCE [LARGE SCALE GENOMIC DNA]</scope>
    <source>
        <strain evidence="2 3">HYN0056</strain>
    </source>
</reference>
<proteinExistence type="predicted"/>
<sequence length="152" mass="17384">MKKFLILILICLAQNVFSQSKKEQKTPDNLRDNLENYKSEEVIIDENQIYNTAGLEILPFFPGGKDAFDRFIKENYKNPENSKIKGKVYLNFIIEKDGSLSDIKVLRDIGFDTGAEAIRVLKMSPKWSPGKQYNKAVRVLFSAPIYVNSSTK</sequence>
<keyword evidence="3" id="KW-1185">Reference proteome</keyword>
<name>A0A2S1YF72_9FLAO</name>
<dbReference type="InterPro" id="IPR037682">
    <property type="entry name" value="TonB_C"/>
</dbReference>
<dbReference type="GO" id="GO:0031992">
    <property type="term" value="F:energy transducer activity"/>
    <property type="evidence" value="ECO:0007669"/>
    <property type="project" value="TreeGrafter"/>
</dbReference>
<dbReference type="InterPro" id="IPR051045">
    <property type="entry name" value="TonB-dependent_transducer"/>
</dbReference>
<dbReference type="GO" id="GO:0098797">
    <property type="term" value="C:plasma membrane protein complex"/>
    <property type="evidence" value="ECO:0007669"/>
    <property type="project" value="TreeGrafter"/>
</dbReference>
<dbReference type="RefSeq" id="WP_109190326.1">
    <property type="nucleotide sequence ID" value="NZ_CP029255.1"/>
</dbReference>
<evidence type="ECO:0000259" key="1">
    <source>
        <dbReference type="Pfam" id="PF03544"/>
    </source>
</evidence>
<dbReference type="Gene3D" id="3.30.1150.10">
    <property type="match status" value="1"/>
</dbReference>
<dbReference type="Pfam" id="PF03544">
    <property type="entry name" value="TonB_C"/>
    <property type="match status" value="1"/>
</dbReference>
<accession>A0A2S1YF72</accession>
<dbReference type="Proteomes" id="UP000245250">
    <property type="component" value="Chromosome"/>
</dbReference>
<evidence type="ECO:0000313" key="2">
    <source>
        <dbReference type="EMBL" id="AWK02695.1"/>
    </source>
</evidence>
<evidence type="ECO:0000313" key="3">
    <source>
        <dbReference type="Proteomes" id="UP000245250"/>
    </source>
</evidence>
<dbReference type="AlphaFoldDB" id="A0A2S1YF72"/>
<dbReference type="KEGG" id="fcr:HYN56_00020"/>
<dbReference type="PANTHER" id="PTHR33446:SF2">
    <property type="entry name" value="PROTEIN TONB"/>
    <property type="match status" value="1"/>
</dbReference>